<dbReference type="InterPro" id="IPR001444">
    <property type="entry name" value="Flag_bb_rod_N"/>
</dbReference>
<comment type="subunit">
    <text evidence="4 6">The basal body constitutes a major portion of the flagellar organelle and consists of five rings (E,L,P,S, and M) mounted on a central rod. The rod consists of about 26 subunits of FlgG in the distal portion, and FlgB, FlgC and FlgF are thought to build up the proximal portion of the rod with about 6 subunits each.</text>
</comment>
<evidence type="ECO:0000259" key="9">
    <source>
        <dbReference type="Pfam" id="PF22692"/>
    </source>
</evidence>
<dbReference type="NCBIfam" id="NF009280">
    <property type="entry name" value="PRK12640.1"/>
    <property type="match status" value="1"/>
</dbReference>
<keyword evidence="11" id="KW-1185">Reference proteome</keyword>
<evidence type="ECO:0000259" key="7">
    <source>
        <dbReference type="Pfam" id="PF00460"/>
    </source>
</evidence>
<dbReference type="Pfam" id="PF00460">
    <property type="entry name" value="Flg_bb_rod"/>
    <property type="match status" value="1"/>
</dbReference>
<dbReference type="InterPro" id="IPR053967">
    <property type="entry name" value="LlgE_F_G-like_D1"/>
</dbReference>
<evidence type="ECO:0000313" key="11">
    <source>
        <dbReference type="Proteomes" id="UP001361239"/>
    </source>
</evidence>
<keyword evidence="10" id="KW-0966">Cell projection</keyword>
<gene>
    <name evidence="10" type="primary">flgF</name>
    <name evidence="10" type="ORF">WG901_12770</name>
</gene>
<dbReference type="PANTHER" id="PTHR30435">
    <property type="entry name" value="FLAGELLAR PROTEIN"/>
    <property type="match status" value="1"/>
</dbReference>
<evidence type="ECO:0000256" key="2">
    <source>
        <dbReference type="ARBA" id="ARBA00009677"/>
    </source>
</evidence>
<evidence type="ECO:0000256" key="5">
    <source>
        <dbReference type="ARBA" id="ARBA00040228"/>
    </source>
</evidence>
<evidence type="ECO:0000256" key="4">
    <source>
        <dbReference type="ARBA" id="ARBA00038560"/>
    </source>
</evidence>
<dbReference type="RefSeq" id="WP_339587450.1">
    <property type="nucleotide sequence ID" value="NZ_JBBHJZ010000002.1"/>
</dbReference>
<keyword evidence="10" id="KW-0282">Flagellum</keyword>
<comment type="caution">
    <text evidence="10">The sequence shown here is derived from an EMBL/GenBank/DDBJ whole genome shotgun (WGS) entry which is preliminary data.</text>
</comment>
<evidence type="ECO:0000256" key="1">
    <source>
        <dbReference type="ARBA" id="ARBA00004117"/>
    </source>
</evidence>
<name>A0ABU8RWQ1_9SPHN</name>
<reference evidence="10 11" key="1">
    <citation type="submission" date="2024-03" db="EMBL/GenBank/DDBJ databases">
        <authorList>
            <person name="Jo J.-H."/>
        </authorList>
    </citation>
    <scope>NUCLEOTIDE SEQUENCE [LARGE SCALE GENOMIC DNA]</scope>
    <source>
        <strain evidence="10 11">PS1R-30</strain>
    </source>
</reference>
<feature type="domain" description="Flagellar basal body rod protein N-terminal" evidence="7">
    <location>
        <begin position="5"/>
        <end position="35"/>
    </location>
</feature>
<dbReference type="InterPro" id="IPR037925">
    <property type="entry name" value="FlgE/F/G-like"/>
</dbReference>
<evidence type="ECO:0000313" key="10">
    <source>
        <dbReference type="EMBL" id="MEJ5977515.1"/>
    </source>
</evidence>
<dbReference type="EMBL" id="JBBHJZ010000002">
    <property type="protein sequence ID" value="MEJ5977515.1"/>
    <property type="molecule type" value="Genomic_DNA"/>
</dbReference>
<comment type="similarity">
    <text evidence="2 6">Belongs to the flagella basal body rod proteins family.</text>
</comment>
<sequence>MDRLIYTAATGMTAAMTRQRVVASNLANAQTIGFRAEMLQSTPMTLDGPQLEVRALNSTAVRGANMQAGSIVETGNPLDIALQGDAMLGVQTPDGGEGYTRRGDLSVSQTGVLQNGEGLPILGQSGAPITVPLGNKVTITPDGDVMVQDPATPDAPAAAVDKLKLAAFRGSQMEKDLTGIFRAPNGGILPVDETAKVIPASLEQSNVKPTEVLVEMVEAQRSFDMRTKLIATAKELDEGGASLMRITPG</sequence>
<dbReference type="Proteomes" id="UP001361239">
    <property type="component" value="Unassembled WGS sequence"/>
</dbReference>
<organism evidence="10 11">
    <name type="scientific">Novosphingobium anseongense</name>
    <dbReference type="NCBI Taxonomy" id="3133436"/>
    <lineage>
        <taxon>Bacteria</taxon>
        <taxon>Pseudomonadati</taxon>
        <taxon>Pseudomonadota</taxon>
        <taxon>Alphaproteobacteria</taxon>
        <taxon>Sphingomonadales</taxon>
        <taxon>Sphingomonadaceae</taxon>
        <taxon>Novosphingobium</taxon>
    </lineage>
</organism>
<proteinExistence type="inferred from homology"/>
<dbReference type="NCBIfam" id="TIGR03506">
    <property type="entry name" value="FlgEFG_subfam"/>
    <property type="match status" value="1"/>
</dbReference>
<protein>
    <recommendedName>
        <fullName evidence="5 6">Flagellar basal-body rod protein FlgF</fullName>
    </recommendedName>
</protein>
<comment type="subcellular location">
    <subcellularLocation>
        <location evidence="1 6">Bacterial flagellum basal body</location>
    </subcellularLocation>
</comment>
<keyword evidence="10" id="KW-0969">Cilium</keyword>
<dbReference type="PANTHER" id="PTHR30435:SF18">
    <property type="entry name" value="FLAGELLAR BASAL-BODY ROD PROTEIN FLGF"/>
    <property type="match status" value="1"/>
</dbReference>
<accession>A0ABU8RWQ1</accession>
<evidence type="ECO:0000256" key="3">
    <source>
        <dbReference type="ARBA" id="ARBA00023143"/>
    </source>
</evidence>
<feature type="domain" description="Flagellar hook protein FlgE/F/G-like D1" evidence="9">
    <location>
        <begin position="81"/>
        <end position="147"/>
    </location>
</feature>
<keyword evidence="3 6" id="KW-0975">Bacterial flagellum</keyword>
<dbReference type="InterPro" id="IPR010930">
    <property type="entry name" value="Flg_bb/hook_C_dom"/>
</dbReference>
<dbReference type="InterPro" id="IPR020013">
    <property type="entry name" value="Flagellar_FlgE/F/G"/>
</dbReference>
<dbReference type="SUPFAM" id="SSF117143">
    <property type="entry name" value="Flagellar hook protein flgE"/>
    <property type="match status" value="1"/>
</dbReference>
<evidence type="ECO:0000259" key="8">
    <source>
        <dbReference type="Pfam" id="PF06429"/>
    </source>
</evidence>
<evidence type="ECO:0000256" key="6">
    <source>
        <dbReference type="RuleBase" id="RU362116"/>
    </source>
</evidence>
<dbReference type="Pfam" id="PF06429">
    <property type="entry name" value="Flg_bbr_C"/>
    <property type="match status" value="1"/>
</dbReference>
<dbReference type="Pfam" id="PF22692">
    <property type="entry name" value="LlgE_F_G_D1"/>
    <property type="match status" value="1"/>
</dbReference>
<feature type="domain" description="Flagellar basal-body/hook protein C-terminal" evidence="8">
    <location>
        <begin position="201"/>
        <end position="238"/>
    </location>
</feature>